<dbReference type="InterPro" id="IPR036249">
    <property type="entry name" value="Thioredoxin-like_sf"/>
</dbReference>
<evidence type="ECO:0000313" key="1">
    <source>
        <dbReference type="EMBL" id="SKA08983.1"/>
    </source>
</evidence>
<dbReference type="InterPro" id="IPR008554">
    <property type="entry name" value="Glutaredoxin-like"/>
</dbReference>
<reference evidence="2" key="1">
    <citation type="submission" date="2017-02" db="EMBL/GenBank/DDBJ databases">
        <authorList>
            <person name="Varghese N."/>
            <person name="Submissions S."/>
        </authorList>
    </citation>
    <scope>NUCLEOTIDE SEQUENCE [LARGE SCALE GENOMIC DNA]</scope>
    <source>
        <strain evidence="2">DSM 16521</strain>
    </source>
</reference>
<dbReference type="OrthoDB" id="32865at2"/>
<name>A0A1T4QZ29_9FIRM</name>
<dbReference type="Gene3D" id="3.40.30.10">
    <property type="entry name" value="Glutaredoxin"/>
    <property type="match status" value="1"/>
</dbReference>
<sequence>MDKKFKITVYSKENCCLCDKAKAIIDRVKRYWELEVEEVDITMDPQLFELYKEKIPVVAIDGEPIFFGKISELWLKRELARRGE</sequence>
<gene>
    <name evidence="1" type="ORF">SAMN02745885_01859</name>
</gene>
<accession>A0A1T4QZ29</accession>
<keyword evidence="2" id="KW-1185">Reference proteome</keyword>
<dbReference type="PANTHER" id="PTHR33558">
    <property type="entry name" value="GLUTAREDOXIN-LIKE PROTEIN C5ORF63 HOMOLOG"/>
    <property type="match status" value="1"/>
</dbReference>
<dbReference type="InterPro" id="IPR052565">
    <property type="entry name" value="Glutaredoxin-like_YDR286C"/>
</dbReference>
<dbReference type="PANTHER" id="PTHR33558:SF1">
    <property type="entry name" value="GLUTAREDOXIN-LIKE PROTEIN C5ORF63 HOMOLOG"/>
    <property type="match status" value="1"/>
</dbReference>
<evidence type="ECO:0000313" key="2">
    <source>
        <dbReference type="Proteomes" id="UP000189933"/>
    </source>
</evidence>
<dbReference type="SUPFAM" id="SSF52833">
    <property type="entry name" value="Thioredoxin-like"/>
    <property type="match status" value="1"/>
</dbReference>
<dbReference type="EMBL" id="FUXM01000023">
    <property type="protein sequence ID" value="SKA08983.1"/>
    <property type="molecule type" value="Genomic_DNA"/>
</dbReference>
<dbReference type="RefSeq" id="WP_078665894.1">
    <property type="nucleotide sequence ID" value="NZ_FUXM01000023.1"/>
</dbReference>
<dbReference type="AlphaFoldDB" id="A0A1T4QZ29"/>
<dbReference type="Pfam" id="PF05768">
    <property type="entry name" value="Glrx-like"/>
    <property type="match status" value="1"/>
</dbReference>
<protein>
    <submittedName>
        <fullName evidence="1">Glutaredoxin</fullName>
    </submittedName>
</protein>
<dbReference type="Proteomes" id="UP000189933">
    <property type="component" value="Unassembled WGS sequence"/>
</dbReference>
<proteinExistence type="predicted"/>
<dbReference type="PROSITE" id="PS51354">
    <property type="entry name" value="GLUTAREDOXIN_2"/>
    <property type="match status" value="1"/>
</dbReference>
<organism evidence="1 2">
    <name type="scientific">Carboxydocella sporoproducens DSM 16521</name>
    <dbReference type="NCBI Taxonomy" id="1121270"/>
    <lineage>
        <taxon>Bacteria</taxon>
        <taxon>Bacillati</taxon>
        <taxon>Bacillota</taxon>
        <taxon>Clostridia</taxon>
        <taxon>Eubacteriales</taxon>
        <taxon>Clostridiales Family XVI. Incertae Sedis</taxon>
        <taxon>Carboxydocella</taxon>
    </lineage>
</organism>